<dbReference type="Proteomes" id="UP000612329">
    <property type="component" value="Unassembled WGS sequence"/>
</dbReference>
<proteinExistence type="predicted"/>
<gene>
    <name evidence="1" type="ORF">GCM10007962_13560</name>
</gene>
<evidence type="ECO:0000313" key="2">
    <source>
        <dbReference type="Proteomes" id="UP000612329"/>
    </source>
</evidence>
<evidence type="ECO:0000313" key="1">
    <source>
        <dbReference type="EMBL" id="GGK20714.1"/>
    </source>
</evidence>
<reference evidence="1" key="2">
    <citation type="submission" date="2020-09" db="EMBL/GenBank/DDBJ databases">
        <authorList>
            <person name="Sun Q."/>
            <person name="Ohkuma M."/>
        </authorList>
    </citation>
    <scope>NUCLEOTIDE SEQUENCE</scope>
    <source>
        <strain evidence="1">JCM 12862</strain>
    </source>
</reference>
<keyword evidence="2" id="KW-1185">Reference proteome</keyword>
<protein>
    <submittedName>
        <fullName evidence="1">Uncharacterized protein</fullName>
    </submittedName>
</protein>
<dbReference type="AlphaFoldDB" id="A0A8J3BGX0"/>
<organism evidence="1 2">
    <name type="scientific">Yeosuana aromativorans</name>
    <dbReference type="NCBI Taxonomy" id="288019"/>
    <lineage>
        <taxon>Bacteria</taxon>
        <taxon>Pseudomonadati</taxon>
        <taxon>Bacteroidota</taxon>
        <taxon>Flavobacteriia</taxon>
        <taxon>Flavobacteriales</taxon>
        <taxon>Flavobacteriaceae</taxon>
        <taxon>Yeosuana</taxon>
    </lineage>
</organism>
<sequence length="67" mass="7646">MKIFMAGLSNSLKECGLIKKKLPKMSLLLCCNSNYLIALEKEGFLISEKVGKEKLYLNHRLMSILEQ</sequence>
<reference evidence="1" key="1">
    <citation type="journal article" date="2014" name="Int. J. Syst. Evol. Microbiol.">
        <title>Complete genome sequence of Corynebacterium casei LMG S-19264T (=DSM 44701T), isolated from a smear-ripened cheese.</title>
        <authorList>
            <consortium name="US DOE Joint Genome Institute (JGI-PGF)"/>
            <person name="Walter F."/>
            <person name="Albersmeier A."/>
            <person name="Kalinowski J."/>
            <person name="Ruckert C."/>
        </authorList>
    </citation>
    <scope>NUCLEOTIDE SEQUENCE</scope>
    <source>
        <strain evidence="1">JCM 12862</strain>
    </source>
</reference>
<comment type="caution">
    <text evidence="1">The sequence shown here is derived from an EMBL/GenBank/DDBJ whole genome shotgun (WGS) entry which is preliminary data.</text>
</comment>
<name>A0A8J3BGX0_9FLAO</name>
<dbReference type="EMBL" id="BMNR01000002">
    <property type="protein sequence ID" value="GGK20714.1"/>
    <property type="molecule type" value="Genomic_DNA"/>
</dbReference>
<accession>A0A8J3BGX0</accession>